<sequence>MVHLVDSVGEGGRNYTIDVLRVQTILKSKGYGLAPGRGICGADTIAAIKKFQASFMAHPTGLIEPYSDSLRKLSDASHALFEWSGDSSQWSQEKKLKSVAPNLRSKLQPVLEHLHSAGFRPHIYYGWRSVSVQLALYSSGRSKVKFSFHNAQLPDGTPNSYAADIIDSRFGWTGQAEIAGFWSALGNAAKSLGLIWGGDWSSFRDVAHVQLLPNSRLQSIKQESGL</sequence>
<protein>
    <submittedName>
        <fullName evidence="2">M15 family metallopeptidase</fullName>
    </submittedName>
</protein>
<feature type="domain" description="Peptidase M15C" evidence="1">
    <location>
        <begin position="179"/>
        <end position="210"/>
    </location>
</feature>
<proteinExistence type="predicted"/>
<name>A0ABX8J783_9BACT</name>
<evidence type="ECO:0000313" key="3">
    <source>
        <dbReference type="Proteomes" id="UP000683557"/>
    </source>
</evidence>
<evidence type="ECO:0000259" key="1">
    <source>
        <dbReference type="Pfam" id="PF13539"/>
    </source>
</evidence>
<dbReference type="Pfam" id="PF13539">
    <property type="entry name" value="Peptidase_M15_4"/>
    <property type="match status" value="1"/>
</dbReference>
<organism evidence="2 3">
    <name type="scientific">Geomonas oryzisoli</name>
    <dbReference type="NCBI Taxonomy" id="2847992"/>
    <lineage>
        <taxon>Bacteria</taxon>
        <taxon>Pseudomonadati</taxon>
        <taxon>Thermodesulfobacteriota</taxon>
        <taxon>Desulfuromonadia</taxon>
        <taxon>Geobacterales</taxon>
        <taxon>Geobacteraceae</taxon>
        <taxon>Geomonas</taxon>
    </lineage>
</organism>
<dbReference type="CDD" id="cd14845">
    <property type="entry name" value="L-Ala-D-Glu_peptidase_like"/>
    <property type="match status" value="1"/>
</dbReference>
<evidence type="ECO:0000313" key="2">
    <source>
        <dbReference type="EMBL" id="QWV94205.1"/>
    </source>
</evidence>
<dbReference type="RefSeq" id="WP_216800926.1">
    <property type="nucleotide sequence ID" value="NZ_CP076723.1"/>
</dbReference>
<dbReference type="EMBL" id="CP076723">
    <property type="protein sequence ID" value="QWV94205.1"/>
    <property type="molecule type" value="Genomic_DNA"/>
</dbReference>
<reference evidence="2 3" key="1">
    <citation type="submission" date="2021-06" db="EMBL/GenBank/DDBJ databases">
        <title>Gemonas diversity in paddy soil.</title>
        <authorList>
            <person name="Liu G."/>
        </authorList>
    </citation>
    <scope>NUCLEOTIDE SEQUENCE [LARGE SCALE GENOMIC DNA]</scope>
    <source>
        <strain evidence="2 3">RG10</strain>
    </source>
</reference>
<gene>
    <name evidence="2" type="ORF">KP004_03155</name>
</gene>
<accession>A0ABX8J783</accession>
<dbReference type="Proteomes" id="UP000683557">
    <property type="component" value="Chromosome"/>
</dbReference>
<keyword evidence="3" id="KW-1185">Reference proteome</keyword>
<dbReference type="InterPro" id="IPR039561">
    <property type="entry name" value="Peptidase_M15C"/>
</dbReference>